<keyword evidence="7 9" id="KW-0472">Membrane</keyword>
<keyword evidence="2" id="KW-0813">Transport</keyword>
<gene>
    <name evidence="11" type="ORF">X474_27130</name>
</gene>
<sequence>MDKFIRLIDQLNRLVSKSFCYLIYALIGVVIYEVVARKVFASPTTWAFDMTGYLGSAFFISGLGYCMLHNAHVKIDVIANMLPKNIRDVLNILTMLVFFFPFVLGVFYAGFDYAAKSWITGELGTSSWKPPVYIPKTLIPFGFGLLLLQGVSNFIKLFKKK</sequence>
<dbReference type="EMBL" id="AZAC01000078">
    <property type="protein sequence ID" value="KIX11013.1"/>
    <property type="molecule type" value="Genomic_DNA"/>
</dbReference>
<dbReference type="PANTHER" id="PTHR35011">
    <property type="entry name" value="2,3-DIKETO-L-GULONATE TRAP TRANSPORTER SMALL PERMEASE PROTEIN YIAM"/>
    <property type="match status" value="1"/>
</dbReference>
<evidence type="ECO:0000256" key="6">
    <source>
        <dbReference type="ARBA" id="ARBA00022989"/>
    </source>
</evidence>
<feature type="transmembrane region" description="Helical" evidence="9">
    <location>
        <begin position="89"/>
        <end position="111"/>
    </location>
</feature>
<evidence type="ECO:0000313" key="12">
    <source>
        <dbReference type="Proteomes" id="UP000032233"/>
    </source>
</evidence>
<comment type="caution">
    <text evidence="11">The sequence shown here is derived from an EMBL/GenBank/DDBJ whole genome shotgun (WGS) entry which is preliminary data.</text>
</comment>
<feature type="transmembrane region" description="Helical" evidence="9">
    <location>
        <begin position="21"/>
        <end position="40"/>
    </location>
</feature>
<feature type="transmembrane region" description="Helical" evidence="9">
    <location>
        <begin position="46"/>
        <end position="68"/>
    </location>
</feature>
<comment type="subcellular location">
    <subcellularLocation>
        <location evidence="1">Cell inner membrane</location>
        <topology evidence="1">Multi-pass membrane protein</topology>
    </subcellularLocation>
</comment>
<dbReference type="InParanoid" id="A0A0D2HK67"/>
<dbReference type="InterPro" id="IPR055348">
    <property type="entry name" value="DctQ"/>
</dbReference>
<evidence type="ECO:0000259" key="10">
    <source>
        <dbReference type="Pfam" id="PF04290"/>
    </source>
</evidence>
<keyword evidence="3" id="KW-1003">Cell membrane</keyword>
<protein>
    <recommendedName>
        <fullName evidence="10">Tripartite ATP-independent periplasmic transporters DctQ component domain-containing protein</fullName>
    </recommendedName>
</protein>
<evidence type="ECO:0000256" key="3">
    <source>
        <dbReference type="ARBA" id="ARBA00022475"/>
    </source>
</evidence>
<dbReference type="RefSeq" id="WP_044352711.1">
    <property type="nucleotide sequence ID" value="NZ_AZAC01000078.1"/>
</dbReference>
<keyword evidence="12" id="KW-1185">Reference proteome</keyword>
<evidence type="ECO:0000313" key="11">
    <source>
        <dbReference type="EMBL" id="KIX11013.1"/>
    </source>
</evidence>
<dbReference type="GO" id="GO:0005886">
    <property type="term" value="C:plasma membrane"/>
    <property type="evidence" value="ECO:0007669"/>
    <property type="project" value="UniProtKB-SubCell"/>
</dbReference>
<comment type="similarity">
    <text evidence="8">Belongs to the TRAP transporter small permease family.</text>
</comment>
<accession>A0A0D2HK67</accession>
<name>A0A0D2HK67_9BACT</name>
<evidence type="ECO:0000256" key="2">
    <source>
        <dbReference type="ARBA" id="ARBA00022448"/>
    </source>
</evidence>
<feature type="domain" description="Tripartite ATP-independent periplasmic transporters DctQ component" evidence="10">
    <location>
        <begin position="26"/>
        <end position="159"/>
    </location>
</feature>
<reference evidence="11 12" key="1">
    <citation type="submission" date="2013-11" db="EMBL/GenBank/DDBJ databases">
        <title>Metagenomic analysis of a methanogenic consortium involved in long chain n-alkane degradation.</title>
        <authorList>
            <person name="Davidova I.A."/>
            <person name="Callaghan A.V."/>
            <person name="Wawrik B."/>
            <person name="Pruitt S."/>
            <person name="Marks C."/>
            <person name="Duncan K.E."/>
            <person name="Suflita J.M."/>
        </authorList>
    </citation>
    <scope>NUCLEOTIDE SEQUENCE [LARGE SCALE GENOMIC DNA]</scope>
    <source>
        <strain evidence="11 12">SPR</strain>
    </source>
</reference>
<proteinExistence type="inferred from homology"/>
<dbReference type="OrthoDB" id="5420906at2"/>
<keyword evidence="5 9" id="KW-0812">Transmembrane</keyword>
<dbReference type="Pfam" id="PF04290">
    <property type="entry name" value="DctQ"/>
    <property type="match status" value="1"/>
</dbReference>
<evidence type="ECO:0000256" key="4">
    <source>
        <dbReference type="ARBA" id="ARBA00022519"/>
    </source>
</evidence>
<evidence type="ECO:0000256" key="1">
    <source>
        <dbReference type="ARBA" id="ARBA00004429"/>
    </source>
</evidence>
<dbReference type="InterPro" id="IPR007387">
    <property type="entry name" value="TRAP_DctQ"/>
</dbReference>
<evidence type="ECO:0000256" key="8">
    <source>
        <dbReference type="ARBA" id="ARBA00038436"/>
    </source>
</evidence>
<dbReference type="STRING" id="1429043.X474_27130"/>
<evidence type="ECO:0000256" key="5">
    <source>
        <dbReference type="ARBA" id="ARBA00022692"/>
    </source>
</evidence>
<dbReference type="AlphaFoldDB" id="A0A0D2HK67"/>
<evidence type="ECO:0000256" key="9">
    <source>
        <dbReference type="SAM" id="Phobius"/>
    </source>
</evidence>
<feature type="transmembrane region" description="Helical" evidence="9">
    <location>
        <begin position="138"/>
        <end position="158"/>
    </location>
</feature>
<keyword evidence="6 9" id="KW-1133">Transmembrane helix</keyword>
<keyword evidence="4" id="KW-0997">Cell inner membrane</keyword>
<evidence type="ECO:0000256" key="7">
    <source>
        <dbReference type="ARBA" id="ARBA00023136"/>
    </source>
</evidence>
<dbReference type="Proteomes" id="UP000032233">
    <property type="component" value="Unassembled WGS sequence"/>
</dbReference>
<organism evidence="11 12">
    <name type="scientific">Dethiosulfatarculus sandiegensis</name>
    <dbReference type="NCBI Taxonomy" id="1429043"/>
    <lineage>
        <taxon>Bacteria</taxon>
        <taxon>Pseudomonadati</taxon>
        <taxon>Thermodesulfobacteriota</taxon>
        <taxon>Desulfarculia</taxon>
        <taxon>Desulfarculales</taxon>
        <taxon>Desulfarculaceae</taxon>
        <taxon>Dethiosulfatarculus</taxon>
    </lineage>
</organism>